<evidence type="ECO:0000313" key="10">
    <source>
        <dbReference type="EMBL" id="SDP08920.1"/>
    </source>
</evidence>
<dbReference type="InterPro" id="IPR001269">
    <property type="entry name" value="DUS_fam"/>
</dbReference>
<keyword evidence="8" id="KW-0547">Nucleotide-binding</keyword>
<feature type="binding site" evidence="8">
    <location>
        <position position="179"/>
    </location>
    <ligand>
        <name>FMN</name>
        <dbReference type="ChEBI" id="CHEBI:58210"/>
    </ligand>
</feature>
<dbReference type="STRING" id="91360.SAMN05660330_01776"/>
<feature type="binding site" evidence="8">
    <location>
        <position position="149"/>
    </location>
    <ligand>
        <name>FMN</name>
        <dbReference type="ChEBI" id="CHEBI:58210"/>
    </ligand>
</feature>
<dbReference type="GO" id="GO:0050660">
    <property type="term" value="F:flavin adenine dinucleotide binding"/>
    <property type="evidence" value="ECO:0007669"/>
    <property type="project" value="InterPro"/>
</dbReference>
<evidence type="ECO:0000256" key="4">
    <source>
        <dbReference type="ARBA" id="ARBA00022694"/>
    </source>
</evidence>
<dbReference type="OrthoDB" id="9764501at2"/>
<evidence type="ECO:0000256" key="6">
    <source>
        <dbReference type="PIRNR" id="PIRNR006621"/>
    </source>
</evidence>
<accession>A0A1H0PVU7</accession>
<dbReference type="PANTHER" id="PTHR11082:SF25">
    <property type="entry name" value="DUS-LIKE FMN-BINDING DOMAIN-CONTAINING PROTEIN"/>
    <property type="match status" value="1"/>
</dbReference>
<dbReference type="PIRSF" id="PIRSF006621">
    <property type="entry name" value="Dus"/>
    <property type="match status" value="1"/>
</dbReference>
<keyword evidence="5 6" id="KW-0560">Oxidoreductase</keyword>
<sequence length="334" mass="37090">MADSKNIATVKVRTLSVWPPVALAPMVGLTHSALRSTIQAIGGVGLFYTEMLAAKRLPSDNPRCSPPLIRAENERPLVYQLVGADLRYIKPAIDKILTLEPQGIDFNLGCPAPMQKKQGAGSSLVDSPAEMRAILEEIRKATELPLSVKIRLGHSEDGLKLAEFCKILEGEGVDLITVHARLIGEKFCRVPRWHLVRHAKKAVRIPVFANGGIFTVEDAKNCLEQSRADGIMIGRGGVTNPWLCADIARELFGFYTNSGISSKAEMYERFITLLEQRFPKERRLGRLKKFTSYFCQSFYFGHHFGTTVQGCSSVEEVRHKAAEFFATVDLDQLS</sequence>
<feature type="domain" description="DUS-like FMN-binding" evidence="9">
    <location>
        <begin position="23"/>
        <end position="317"/>
    </location>
</feature>
<keyword evidence="11" id="KW-1185">Reference proteome</keyword>
<evidence type="ECO:0000256" key="2">
    <source>
        <dbReference type="ARBA" id="ARBA00022630"/>
    </source>
</evidence>
<dbReference type="RefSeq" id="WP_092221925.1">
    <property type="nucleotide sequence ID" value="NZ_FNJI01000010.1"/>
</dbReference>
<dbReference type="PANTHER" id="PTHR11082">
    <property type="entry name" value="TRNA-DIHYDROURIDINE SYNTHASE"/>
    <property type="match status" value="1"/>
</dbReference>
<protein>
    <recommendedName>
        <fullName evidence="6">tRNA-dihydrouridine synthase</fullName>
        <ecNumber evidence="6">1.3.1.-</ecNumber>
    </recommendedName>
</protein>
<dbReference type="Gene3D" id="3.20.20.70">
    <property type="entry name" value="Aldolase class I"/>
    <property type="match status" value="1"/>
</dbReference>
<evidence type="ECO:0000256" key="7">
    <source>
        <dbReference type="PIRSR" id="PIRSR006621-1"/>
    </source>
</evidence>
<dbReference type="Proteomes" id="UP000199073">
    <property type="component" value="Unassembled WGS sequence"/>
</dbReference>
<feature type="binding site" evidence="8">
    <location>
        <position position="80"/>
    </location>
    <ligand>
        <name>FMN</name>
        <dbReference type="ChEBI" id="CHEBI:58210"/>
    </ligand>
</feature>
<evidence type="ECO:0000256" key="1">
    <source>
        <dbReference type="ARBA" id="ARBA00001917"/>
    </source>
</evidence>
<dbReference type="SUPFAM" id="SSF51395">
    <property type="entry name" value="FMN-linked oxidoreductases"/>
    <property type="match status" value="1"/>
</dbReference>
<evidence type="ECO:0000256" key="8">
    <source>
        <dbReference type="PIRSR" id="PIRSR006621-2"/>
    </source>
</evidence>
<dbReference type="AlphaFoldDB" id="A0A1H0PVU7"/>
<dbReference type="Pfam" id="PF01207">
    <property type="entry name" value="Dus"/>
    <property type="match status" value="1"/>
</dbReference>
<feature type="binding site" evidence="8">
    <location>
        <begin position="210"/>
        <end position="212"/>
    </location>
    <ligand>
        <name>FMN</name>
        <dbReference type="ChEBI" id="CHEBI:58210"/>
    </ligand>
</feature>
<dbReference type="InterPro" id="IPR035587">
    <property type="entry name" value="DUS-like_FMN-bd"/>
</dbReference>
<dbReference type="EC" id="1.3.1.-" evidence="6"/>
<dbReference type="GO" id="GO:0017150">
    <property type="term" value="F:tRNA dihydrouridine synthase activity"/>
    <property type="evidence" value="ECO:0007669"/>
    <property type="project" value="InterPro"/>
</dbReference>
<keyword evidence="2 6" id="KW-0285">Flavoprotein</keyword>
<feature type="active site" description="Proton donor" evidence="7">
    <location>
        <position position="110"/>
    </location>
</feature>
<dbReference type="InterPro" id="IPR013785">
    <property type="entry name" value="Aldolase_TIM"/>
</dbReference>
<evidence type="ECO:0000313" key="11">
    <source>
        <dbReference type="Proteomes" id="UP000199073"/>
    </source>
</evidence>
<keyword evidence="3 6" id="KW-0288">FMN</keyword>
<name>A0A1H0PVU7_9BACT</name>
<reference evidence="10 11" key="1">
    <citation type="submission" date="2016-10" db="EMBL/GenBank/DDBJ databases">
        <authorList>
            <person name="de Groot N.N."/>
        </authorList>
    </citation>
    <scope>NUCLEOTIDE SEQUENCE [LARGE SCALE GENOMIC DNA]</scope>
    <source>
        <strain evidence="10 11">DSM 12130</strain>
    </source>
</reference>
<feature type="binding site" evidence="8">
    <location>
        <begin position="25"/>
        <end position="27"/>
    </location>
    <ligand>
        <name>FMN</name>
        <dbReference type="ChEBI" id="CHEBI:58210"/>
    </ligand>
</feature>
<gene>
    <name evidence="10" type="ORF">SAMN05660330_01776</name>
</gene>
<evidence type="ECO:0000259" key="9">
    <source>
        <dbReference type="Pfam" id="PF01207"/>
    </source>
</evidence>
<proteinExistence type="inferred from homology"/>
<organism evidence="10 11">
    <name type="scientific">Desulforhopalus singaporensis</name>
    <dbReference type="NCBI Taxonomy" id="91360"/>
    <lineage>
        <taxon>Bacteria</taxon>
        <taxon>Pseudomonadati</taxon>
        <taxon>Thermodesulfobacteriota</taxon>
        <taxon>Desulfobulbia</taxon>
        <taxon>Desulfobulbales</taxon>
        <taxon>Desulfocapsaceae</taxon>
        <taxon>Desulforhopalus</taxon>
    </lineage>
</organism>
<comment type="function">
    <text evidence="6">Catalyzes the synthesis of 5,6-dihydrouridine (D), a modified base found in the D-loop of most tRNAs, via the reduction of the C5-C6 double bond in target uridines.</text>
</comment>
<dbReference type="EMBL" id="FNJI01000010">
    <property type="protein sequence ID" value="SDP08920.1"/>
    <property type="molecule type" value="Genomic_DNA"/>
</dbReference>
<evidence type="ECO:0000256" key="5">
    <source>
        <dbReference type="ARBA" id="ARBA00023002"/>
    </source>
</evidence>
<comment type="cofactor">
    <cofactor evidence="1 6 8">
        <name>FMN</name>
        <dbReference type="ChEBI" id="CHEBI:58210"/>
    </cofactor>
</comment>
<evidence type="ECO:0000256" key="3">
    <source>
        <dbReference type="ARBA" id="ARBA00022643"/>
    </source>
</evidence>
<keyword evidence="4 6" id="KW-0819">tRNA processing</keyword>
<dbReference type="PROSITE" id="PS01136">
    <property type="entry name" value="UPF0034"/>
    <property type="match status" value="1"/>
</dbReference>
<feature type="binding site" evidence="8">
    <location>
        <begin position="234"/>
        <end position="235"/>
    </location>
    <ligand>
        <name>FMN</name>
        <dbReference type="ChEBI" id="CHEBI:58210"/>
    </ligand>
</feature>
<dbReference type="InterPro" id="IPR018517">
    <property type="entry name" value="tRNA_hU_synthase_CS"/>
</dbReference>
<dbReference type="CDD" id="cd02801">
    <property type="entry name" value="DUS_like_FMN"/>
    <property type="match status" value="1"/>
</dbReference>
<comment type="similarity">
    <text evidence="6">Belongs to the dus family.</text>
</comment>